<feature type="transmembrane region" description="Helical" evidence="2">
    <location>
        <begin position="45"/>
        <end position="62"/>
    </location>
</feature>
<protein>
    <submittedName>
        <fullName evidence="3">Uncharacterized protein</fullName>
    </submittedName>
</protein>
<name>A0ABS5YM62_9ACTN</name>
<accession>A0ABS5YM62</accession>
<evidence type="ECO:0000313" key="4">
    <source>
        <dbReference type="Proteomes" id="UP001519654"/>
    </source>
</evidence>
<feature type="compositionally biased region" description="Basic and acidic residues" evidence="1">
    <location>
        <begin position="117"/>
        <end position="131"/>
    </location>
</feature>
<dbReference type="RefSeq" id="WP_215786437.1">
    <property type="nucleotide sequence ID" value="NZ_JAHKKG010000003.1"/>
</dbReference>
<sequence>MGNGTRSATGRPGGGPGRLPTHRLVLAMALISTAPPLVIHEGWRGLLIAVAAVFYAVYLLLGKRWPRLRRRRPMSPGRPGRLPSPPAPLSAEADLPLLPVAATDMPVDGEEYPEQPADEREHRDAERDRTP</sequence>
<keyword evidence="2" id="KW-0472">Membrane</keyword>
<keyword evidence="2" id="KW-0812">Transmembrane</keyword>
<dbReference type="EMBL" id="JAHKKG010000003">
    <property type="protein sequence ID" value="MBU2664146.1"/>
    <property type="molecule type" value="Genomic_DNA"/>
</dbReference>
<keyword evidence="2" id="KW-1133">Transmembrane helix</keyword>
<gene>
    <name evidence="3" type="ORF">KOI35_11645</name>
</gene>
<evidence type="ECO:0000313" key="3">
    <source>
        <dbReference type="EMBL" id="MBU2664146.1"/>
    </source>
</evidence>
<proteinExistence type="predicted"/>
<comment type="caution">
    <text evidence="3">The sequence shown here is derived from an EMBL/GenBank/DDBJ whole genome shotgun (WGS) entry which is preliminary data.</text>
</comment>
<reference evidence="3 4" key="1">
    <citation type="submission" date="2021-06" db="EMBL/GenBank/DDBJ databases">
        <title>Actinoplanes lichenicola sp. nov., and Actinoplanes ovalisporus sp. nov., isolated from lichen in Thailand.</title>
        <authorList>
            <person name="Saeng-In P."/>
            <person name="Kanchanasin P."/>
            <person name="Yuki M."/>
            <person name="Kudo T."/>
            <person name="Ohkuma M."/>
            <person name="Phongsopitanun W."/>
            <person name="Tanasupawat S."/>
        </authorList>
    </citation>
    <scope>NUCLEOTIDE SEQUENCE [LARGE SCALE GENOMIC DNA]</scope>
    <source>
        <strain evidence="3 4">NBRC 110975</strain>
    </source>
</reference>
<dbReference type="Proteomes" id="UP001519654">
    <property type="component" value="Unassembled WGS sequence"/>
</dbReference>
<keyword evidence="4" id="KW-1185">Reference proteome</keyword>
<evidence type="ECO:0000256" key="2">
    <source>
        <dbReference type="SAM" id="Phobius"/>
    </source>
</evidence>
<organism evidence="3 4">
    <name type="scientific">Paractinoplanes bogorensis</name>
    <dbReference type="NCBI Taxonomy" id="1610840"/>
    <lineage>
        <taxon>Bacteria</taxon>
        <taxon>Bacillati</taxon>
        <taxon>Actinomycetota</taxon>
        <taxon>Actinomycetes</taxon>
        <taxon>Micromonosporales</taxon>
        <taxon>Micromonosporaceae</taxon>
        <taxon>Paractinoplanes</taxon>
    </lineage>
</organism>
<feature type="compositionally biased region" description="Low complexity" evidence="1">
    <location>
        <begin position="89"/>
        <end position="99"/>
    </location>
</feature>
<evidence type="ECO:0000256" key="1">
    <source>
        <dbReference type="SAM" id="MobiDB-lite"/>
    </source>
</evidence>
<feature type="region of interest" description="Disordered" evidence="1">
    <location>
        <begin position="69"/>
        <end position="131"/>
    </location>
</feature>